<organism evidence="10 11">
    <name type="scientific">Caballeronia temeraria</name>
    <dbReference type="NCBI Taxonomy" id="1777137"/>
    <lineage>
        <taxon>Bacteria</taxon>
        <taxon>Pseudomonadati</taxon>
        <taxon>Pseudomonadota</taxon>
        <taxon>Betaproteobacteria</taxon>
        <taxon>Burkholderiales</taxon>
        <taxon>Burkholderiaceae</taxon>
        <taxon>Caballeronia</taxon>
    </lineage>
</organism>
<comment type="cofactor">
    <cofactor evidence="1">
        <name>FAD</name>
        <dbReference type="ChEBI" id="CHEBI:57692"/>
    </cofactor>
</comment>
<dbReference type="Gene3D" id="1.10.540.10">
    <property type="entry name" value="Acyl-CoA dehydrogenase/oxidase, N-terminal domain"/>
    <property type="match status" value="1"/>
</dbReference>
<dbReference type="GO" id="GO:0033539">
    <property type="term" value="P:fatty acid beta-oxidation using acyl-CoA dehydrogenase"/>
    <property type="evidence" value="ECO:0007669"/>
    <property type="project" value="TreeGrafter"/>
</dbReference>
<evidence type="ECO:0000259" key="8">
    <source>
        <dbReference type="Pfam" id="PF02770"/>
    </source>
</evidence>
<dbReference type="InterPro" id="IPR036250">
    <property type="entry name" value="AcylCo_DH-like_C"/>
</dbReference>
<dbReference type="GO" id="GO:0005737">
    <property type="term" value="C:cytoplasm"/>
    <property type="evidence" value="ECO:0007669"/>
    <property type="project" value="TreeGrafter"/>
</dbReference>
<sequence>MDTATMDDTLSDNSRTLGAWELPEELRMLEDTVRKFMVNEVLPAEDTLPHDAYSLPKDKLSVLQNKAKALGLWCVQSPAAYGGAGLNLLAQCIIAEEAAKCRMGAYIPGCGAFGFDPPSIIFGGTEAQIQKYAVPSIERGEKAFFAISEPSGGSDPARAIQTKAERAGDRYVLNGSKMWITAADESRWGVAFARTGPSKSRDGVSAFIIDMDRPGVTVKKIPVIRSYAPYEIHFDNYEVPEENLLGVEGRGFELVDKLLVHGRVPYAAGTLGVATAALQLAIDWAKQRKTFGSMLSDRQAVQWMIADSEIELQAARLMVYKAAWKADLGQDMKVDASMAKVLATETAGRVVDRCIQILGGMGVAQEMPLERWYREMRIKRIGEGPSEVQRMVVARHLLGSRS</sequence>
<proteinExistence type="inferred from homology"/>
<name>A0A158DIY9_9BURK</name>
<evidence type="ECO:0000256" key="1">
    <source>
        <dbReference type="ARBA" id="ARBA00001974"/>
    </source>
</evidence>
<evidence type="ECO:0000313" key="11">
    <source>
        <dbReference type="Proteomes" id="UP000054624"/>
    </source>
</evidence>
<dbReference type="GO" id="GO:0050660">
    <property type="term" value="F:flavin adenine dinucleotide binding"/>
    <property type="evidence" value="ECO:0007669"/>
    <property type="project" value="InterPro"/>
</dbReference>
<evidence type="ECO:0000256" key="2">
    <source>
        <dbReference type="ARBA" id="ARBA00009347"/>
    </source>
</evidence>
<accession>A0A158DIY9</accession>
<dbReference type="SUPFAM" id="SSF56645">
    <property type="entry name" value="Acyl-CoA dehydrogenase NM domain-like"/>
    <property type="match status" value="1"/>
</dbReference>
<dbReference type="InterPro" id="IPR013786">
    <property type="entry name" value="AcylCoA_DH/ox_N"/>
</dbReference>
<dbReference type="Pfam" id="PF02771">
    <property type="entry name" value="Acyl-CoA_dh_N"/>
    <property type="match status" value="1"/>
</dbReference>
<dbReference type="PROSITE" id="PS00073">
    <property type="entry name" value="ACYL_COA_DH_2"/>
    <property type="match status" value="1"/>
</dbReference>
<dbReference type="AlphaFoldDB" id="A0A158DIY9"/>
<dbReference type="RefSeq" id="WP_244173583.1">
    <property type="nucleotide sequence ID" value="NZ_FCOI02000043.1"/>
</dbReference>
<comment type="similarity">
    <text evidence="2">Belongs to the acyl-CoA dehydrogenase family.</text>
</comment>
<evidence type="ECO:0000259" key="7">
    <source>
        <dbReference type="Pfam" id="PF00441"/>
    </source>
</evidence>
<dbReference type="InterPro" id="IPR009100">
    <property type="entry name" value="AcylCoA_DH/oxidase_NM_dom_sf"/>
</dbReference>
<dbReference type="PANTHER" id="PTHR48083">
    <property type="entry name" value="MEDIUM-CHAIN SPECIFIC ACYL-COA DEHYDROGENASE, MITOCHONDRIAL-RELATED"/>
    <property type="match status" value="1"/>
</dbReference>
<dbReference type="SUPFAM" id="SSF47203">
    <property type="entry name" value="Acyl-CoA dehydrogenase C-terminal domain-like"/>
    <property type="match status" value="1"/>
</dbReference>
<keyword evidence="5" id="KW-0274">FAD</keyword>
<evidence type="ECO:0000259" key="9">
    <source>
        <dbReference type="Pfam" id="PF02771"/>
    </source>
</evidence>
<feature type="domain" description="Acyl-CoA dehydrogenase/oxidase C-terminal" evidence="7">
    <location>
        <begin position="249"/>
        <end position="398"/>
    </location>
</feature>
<dbReference type="InterPro" id="IPR006089">
    <property type="entry name" value="Acyl-CoA_DH_CS"/>
</dbReference>
<evidence type="ECO:0000256" key="5">
    <source>
        <dbReference type="ARBA" id="ARBA00022827"/>
    </source>
</evidence>
<dbReference type="PANTHER" id="PTHR48083:SF2">
    <property type="entry name" value="MEDIUM-CHAIN SPECIFIC ACYL-COA DEHYDROGENASE, MITOCHONDRIAL"/>
    <property type="match status" value="1"/>
</dbReference>
<dbReference type="FunFam" id="1.20.140.10:FF:000001">
    <property type="entry name" value="Acyl-CoA dehydrogenase"/>
    <property type="match status" value="1"/>
</dbReference>
<dbReference type="Gene3D" id="2.40.110.10">
    <property type="entry name" value="Butyryl-CoA Dehydrogenase, subunit A, domain 2"/>
    <property type="match status" value="1"/>
</dbReference>
<evidence type="ECO:0000256" key="6">
    <source>
        <dbReference type="ARBA" id="ARBA00023002"/>
    </source>
</evidence>
<evidence type="ECO:0000256" key="3">
    <source>
        <dbReference type="ARBA" id="ARBA00019125"/>
    </source>
</evidence>
<dbReference type="Gene3D" id="1.20.140.10">
    <property type="entry name" value="Butyryl-CoA Dehydrogenase, subunit A, domain 3"/>
    <property type="match status" value="1"/>
</dbReference>
<evidence type="ECO:0000313" key="10">
    <source>
        <dbReference type="EMBL" id="SAK94544.1"/>
    </source>
</evidence>
<dbReference type="Proteomes" id="UP000054624">
    <property type="component" value="Unassembled WGS sequence"/>
</dbReference>
<keyword evidence="6" id="KW-0560">Oxidoreductase</keyword>
<protein>
    <recommendedName>
        <fullName evidence="3">Medium-chain specific acyl-CoA dehydrogenase, mitochondrial</fullName>
    </recommendedName>
</protein>
<feature type="domain" description="Acyl-CoA oxidase/dehydrogenase middle" evidence="8">
    <location>
        <begin position="145"/>
        <end position="236"/>
    </location>
</feature>
<dbReference type="STRING" id="1777137.AWB76_07027"/>
<keyword evidence="4" id="KW-0285">Flavoprotein</keyword>
<dbReference type="InterPro" id="IPR050741">
    <property type="entry name" value="Acyl-CoA_dehydrogenase"/>
</dbReference>
<dbReference type="GO" id="GO:0003995">
    <property type="term" value="F:acyl-CoA dehydrogenase activity"/>
    <property type="evidence" value="ECO:0007669"/>
    <property type="project" value="InterPro"/>
</dbReference>
<dbReference type="Pfam" id="PF00441">
    <property type="entry name" value="Acyl-CoA_dh_1"/>
    <property type="match status" value="1"/>
</dbReference>
<feature type="domain" description="Acyl-CoA dehydrogenase/oxidase N-terminal" evidence="9">
    <location>
        <begin position="24"/>
        <end position="134"/>
    </location>
</feature>
<dbReference type="InterPro" id="IPR009075">
    <property type="entry name" value="AcylCo_DH/oxidase_C"/>
</dbReference>
<gene>
    <name evidence="10" type="ORF">AWB76_07027</name>
</gene>
<dbReference type="InterPro" id="IPR006091">
    <property type="entry name" value="Acyl-CoA_Oxase/DH_mid-dom"/>
</dbReference>
<keyword evidence="11" id="KW-1185">Reference proteome</keyword>
<dbReference type="InterPro" id="IPR046373">
    <property type="entry name" value="Acyl-CoA_Oxase/DH_mid-dom_sf"/>
</dbReference>
<dbReference type="Pfam" id="PF02770">
    <property type="entry name" value="Acyl-CoA_dh_M"/>
    <property type="match status" value="1"/>
</dbReference>
<dbReference type="InterPro" id="IPR037069">
    <property type="entry name" value="AcylCoA_DH/ox_N_sf"/>
</dbReference>
<reference evidence="11" key="1">
    <citation type="submission" date="2016-01" db="EMBL/GenBank/DDBJ databases">
        <authorList>
            <person name="Peeters Charlotte."/>
        </authorList>
    </citation>
    <scope>NUCLEOTIDE SEQUENCE [LARGE SCALE GENOMIC DNA]</scope>
</reference>
<evidence type="ECO:0000256" key="4">
    <source>
        <dbReference type="ARBA" id="ARBA00022630"/>
    </source>
</evidence>
<dbReference type="EMBL" id="FCOI02000043">
    <property type="protein sequence ID" value="SAK94544.1"/>
    <property type="molecule type" value="Genomic_DNA"/>
</dbReference>